<name>A0ABY9F9E1_9PSED</name>
<evidence type="ECO:0000313" key="2">
    <source>
        <dbReference type="Proteomes" id="UP001224838"/>
    </source>
</evidence>
<dbReference type="RefSeq" id="WP_305467946.1">
    <property type="nucleotide sequence ID" value="NZ_CP117451.1"/>
</dbReference>
<sequence length="230" mass="26420">MSKKTEDNLSAPNTGHYYLKDSFVKFSQSSYLQKKQTQKTIRPQFKGQVFYTESLTEIFEPKDHHFIDERLSWYEAIESGNLKPSIDKTGNVRLSAVSAKSSLHAEWCEQIETIASQWIERKDYRNTHTSDIDSTNSILLALAQLTRYLPDLQERQPNYFLDVETYKIGVTLQGEGTLTLLIGDNSEVEYSYAQRQEKGTIRISGIAKLTTNIKNSKNIWKLLNLQGIVK</sequence>
<accession>A0ABY9F9E1</accession>
<keyword evidence="2" id="KW-1185">Reference proteome</keyword>
<dbReference type="EMBL" id="CP117451">
    <property type="protein sequence ID" value="WLG99704.1"/>
    <property type="molecule type" value="Genomic_DNA"/>
</dbReference>
<organism evidence="1 2">
    <name type="scientific">Pseudomonas beijingensis</name>
    <dbReference type="NCBI Taxonomy" id="2954101"/>
    <lineage>
        <taxon>Bacteria</taxon>
        <taxon>Pseudomonadati</taxon>
        <taxon>Pseudomonadota</taxon>
        <taxon>Gammaproteobacteria</taxon>
        <taxon>Pseudomonadales</taxon>
        <taxon>Pseudomonadaceae</taxon>
        <taxon>Pseudomonas</taxon>
    </lineage>
</organism>
<protein>
    <submittedName>
        <fullName evidence="1">Uncharacterized protein</fullName>
    </submittedName>
</protein>
<proteinExistence type="predicted"/>
<gene>
    <name evidence="1" type="ORF">PSH92_20360</name>
</gene>
<reference evidence="1 2" key="1">
    <citation type="submission" date="2023-02" db="EMBL/GenBank/DDBJ databases">
        <title>Evolution of Hrp T3SS in non-pathogenic Pseudomonas fluorescens.</title>
        <authorList>
            <person name="Liao K."/>
            <person name="Wei H."/>
            <person name="Gu Y."/>
        </authorList>
    </citation>
    <scope>NUCLEOTIDE SEQUENCE [LARGE SCALE GENOMIC DNA]</scope>
    <source>
        <strain evidence="1 2">FP2034</strain>
    </source>
</reference>
<evidence type="ECO:0000313" key="1">
    <source>
        <dbReference type="EMBL" id="WLG99704.1"/>
    </source>
</evidence>
<dbReference type="Proteomes" id="UP001224838">
    <property type="component" value="Chromosome"/>
</dbReference>